<dbReference type="GO" id="GO:0016020">
    <property type="term" value="C:membrane"/>
    <property type="evidence" value="ECO:0007669"/>
    <property type="project" value="UniProtKB-SubCell"/>
</dbReference>
<dbReference type="EMBL" id="CP002541">
    <property type="protein sequence ID" value="ADY11925.1"/>
    <property type="molecule type" value="Genomic_DNA"/>
</dbReference>
<keyword evidence="4 5" id="KW-0472">Membrane</keyword>
<dbReference type="PROSITE" id="PS50850">
    <property type="entry name" value="MFS"/>
    <property type="match status" value="1"/>
</dbReference>
<dbReference type="SUPFAM" id="SSF103473">
    <property type="entry name" value="MFS general substrate transporter"/>
    <property type="match status" value="1"/>
</dbReference>
<reference evidence="8" key="1">
    <citation type="submission" date="2011-02" db="EMBL/GenBank/DDBJ databases">
        <title>Complete sequence of Spirochaeta sp. Buddy.</title>
        <authorList>
            <person name="Lucas S."/>
            <person name="Copeland A."/>
            <person name="Lapidus A."/>
            <person name="Cheng J.-F."/>
            <person name="Goodwin L."/>
            <person name="Pitluck S."/>
            <person name="Zeytun A."/>
            <person name="Detter J.C."/>
            <person name="Han C."/>
            <person name="Tapia R."/>
            <person name="Land M."/>
            <person name="Hauser L."/>
            <person name="Kyrpides N."/>
            <person name="Ivanova N."/>
            <person name="Mikhailova N."/>
            <person name="Pagani I."/>
            <person name="Ritalahti K.M."/>
            <person name="Loeffler F.E."/>
            <person name="Woyke T."/>
        </authorList>
    </citation>
    <scope>NUCLEOTIDE SEQUENCE [LARGE SCALE GENOMIC DNA]</scope>
    <source>
        <strain evidence="8">ATCC BAA-1886 / DSM 22777 / Buddy</strain>
    </source>
</reference>
<name>F0RX75_SPHGB</name>
<feature type="transmembrane region" description="Helical" evidence="5">
    <location>
        <begin position="306"/>
        <end position="331"/>
    </location>
</feature>
<dbReference type="AlphaFoldDB" id="F0RX75"/>
<gene>
    <name evidence="7" type="ordered locus">SpiBuddy_0080</name>
</gene>
<comment type="subcellular location">
    <subcellularLocation>
        <location evidence="1">Membrane</location>
        <topology evidence="1">Multi-pass membrane protein</topology>
    </subcellularLocation>
</comment>
<evidence type="ECO:0000256" key="5">
    <source>
        <dbReference type="SAM" id="Phobius"/>
    </source>
</evidence>
<accession>F0RX75</accession>
<feature type="transmembrane region" description="Helical" evidence="5">
    <location>
        <begin position="275"/>
        <end position="294"/>
    </location>
</feature>
<dbReference type="PANTHER" id="PTHR10924">
    <property type="entry name" value="MAJOR FACILITATOR SUPERFAMILY PROTEIN-RELATED"/>
    <property type="match status" value="1"/>
</dbReference>
<evidence type="ECO:0000313" key="7">
    <source>
        <dbReference type="EMBL" id="ADY11925.1"/>
    </source>
</evidence>
<feature type="transmembrane region" description="Helical" evidence="5">
    <location>
        <begin position="402"/>
        <end position="421"/>
    </location>
</feature>
<evidence type="ECO:0000313" key="8">
    <source>
        <dbReference type="Proteomes" id="UP000008466"/>
    </source>
</evidence>
<dbReference type="InterPro" id="IPR011701">
    <property type="entry name" value="MFS"/>
</dbReference>
<dbReference type="Proteomes" id="UP000008466">
    <property type="component" value="Chromosome"/>
</dbReference>
<organism evidence="7 8">
    <name type="scientific">Sphaerochaeta globosa (strain ATCC BAA-1886 / DSM 22777 / Buddy)</name>
    <name type="common">Spirochaeta sp. (strain Buddy)</name>
    <dbReference type="NCBI Taxonomy" id="158189"/>
    <lineage>
        <taxon>Bacteria</taxon>
        <taxon>Pseudomonadati</taxon>
        <taxon>Spirochaetota</taxon>
        <taxon>Spirochaetia</taxon>
        <taxon>Spirochaetales</taxon>
        <taxon>Sphaerochaetaceae</taxon>
        <taxon>Sphaerochaeta</taxon>
    </lineage>
</organism>
<dbReference type="eggNOG" id="COG2211">
    <property type="taxonomic scope" value="Bacteria"/>
</dbReference>
<evidence type="ECO:0000256" key="3">
    <source>
        <dbReference type="ARBA" id="ARBA00022989"/>
    </source>
</evidence>
<dbReference type="Pfam" id="PF07690">
    <property type="entry name" value="MFS_1"/>
    <property type="match status" value="1"/>
</dbReference>
<feature type="transmembrane region" description="Helical" evidence="5">
    <location>
        <begin position="92"/>
        <end position="111"/>
    </location>
</feature>
<feature type="transmembrane region" description="Helical" evidence="5">
    <location>
        <begin position="117"/>
        <end position="140"/>
    </location>
</feature>
<dbReference type="GO" id="GO:0022857">
    <property type="term" value="F:transmembrane transporter activity"/>
    <property type="evidence" value="ECO:0007669"/>
    <property type="project" value="InterPro"/>
</dbReference>
<proteinExistence type="predicted"/>
<dbReference type="InterPro" id="IPR036259">
    <property type="entry name" value="MFS_trans_sf"/>
</dbReference>
<evidence type="ECO:0000256" key="2">
    <source>
        <dbReference type="ARBA" id="ARBA00022692"/>
    </source>
</evidence>
<evidence type="ECO:0000259" key="6">
    <source>
        <dbReference type="PROSITE" id="PS50850"/>
    </source>
</evidence>
<feature type="transmembrane region" description="Helical" evidence="5">
    <location>
        <begin position="65"/>
        <end position="85"/>
    </location>
</feature>
<keyword evidence="8" id="KW-1185">Reference proteome</keyword>
<feature type="transmembrane region" description="Helical" evidence="5">
    <location>
        <begin position="191"/>
        <end position="209"/>
    </location>
</feature>
<protein>
    <submittedName>
        <fullName evidence="7">Major facilitator superfamily MFS_1</fullName>
    </submittedName>
</protein>
<sequence>MHGIVYPSPMKSVKAYRYRYVILLCLVLLIFSVEIQWLNLAPVGRVTNHFYQGQLALKYASPVDLLSLMFLLVFVVASIPSSYLLHRLGPRWAVWIASGCIVFGSLTKWIYLASLPAVLFGQFILALGQALVLTSITEIVSRWFPIRERGMAVGITSASQYLSLAAVMILTPLLVATRANDPSWGEGFERMMGIYALVSSILALIPAFLMRENPPTPSSTIQTPKNQSFRTSFRIMNKNASLRGLMIIFSIGWGVLMTLFIKVDEISALLGFNDSNGFLGISMFAGGMVGAIVLPGLSDRYRRRKLFFLFCNVCSIPGILLLVFCQQIGAVLLSSEAIALIGASIVGLSLLASIPIGSQYAAELGIGISEEVIQGFLLLFSQGACAVILLVSLIATDAYSPMVLSTLAALLAASMIGSTFLKESEMIVTEEERLKGVIEQEIVHLQ</sequence>
<evidence type="ECO:0000256" key="1">
    <source>
        <dbReference type="ARBA" id="ARBA00004141"/>
    </source>
</evidence>
<keyword evidence="3 5" id="KW-1133">Transmembrane helix</keyword>
<feature type="transmembrane region" description="Helical" evidence="5">
    <location>
        <begin position="161"/>
        <end position="179"/>
    </location>
</feature>
<keyword evidence="2 5" id="KW-0812">Transmembrane</keyword>
<feature type="transmembrane region" description="Helical" evidence="5">
    <location>
        <begin position="20"/>
        <end position="38"/>
    </location>
</feature>
<dbReference type="STRING" id="158189.SpiBuddy_0080"/>
<dbReference type="KEGG" id="sbu:SpiBuddy_0080"/>
<dbReference type="InterPro" id="IPR049680">
    <property type="entry name" value="FLVCR1-2_SLC49-like"/>
</dbReference>
<feature type="transmembrane region" description="Helical" evidence="5">
    <location>
        <begin position="376"/>
        <end position="396"/>
    </location>
</feature>
<feature type="transmembrane region" description="Helical" evidence="5">
    <location>
        <begin position="240"/>
        <end position="263"/>
    </location>
</feature>
<feature type="domain" description="Major facilitator superfamily (MFS) profile" evidence="6">
    <location>
        <begin position="20"/>
        <end position="426"/>
    </location>
</feature>
<evidence type="ECO:0000256" key="4">
    <source>
        <dbReference type="ARBA" id="ARBA00023136"/>
    </source>
</evidence>
<dbReference type="PANTHER" id="PTHR10924:SF6">
    <property type="entry name" value="SOLUTE CARRIER FAMILY 49 MEMBER A3"/>
    <property type="match status" value="1"/>
</dbReference>
<dbReference type="Gene3D" id="1.20.1250.20">
    <property type="entry name" value="MFS general substrate transporter like domains"/>
    <property type="match status" value="2"/>
</dbReference>
<dbReference type="HOGENOM" id="CLU_613795_0_0_12"/>
<feature type="transmembrane region" description="Helical" evidence="5">
    <location>
        <begin position="337"/>
        <end position="356"/>
    </location>
</feature>
<dbReference type="InterPro" id="IPR020846">
    <property type="entry name" value="MFS_dom"/>
</dbReference>